<dbReference type="SMART" id="SM00342">
    <property type="entry name" value="HTH_ARAC"/>
    <property type="match status" value="1"/>
</dbReference>
<dbReference type="InterPro" id="IPR002818">
    <property type="entry name" value="DJ-1/PfpI"/>
</dbReference>
<dbReference type="Proteomes" id="UP001428774">
    <property type="component" value="Unassembled WGS sequence"/>
</dbReference>
<comment type="caution">
    <text evidence="5">The sequence shown here is derived from an EMBL/GenBank/DDBJ whole genome shotgun (WGS) entry which is preliminary data.</text>
</comment>
<keyword evidence="3" id="KW-0804">Transcription</keyword>
<dbReference type="GO" id="GO:0043565">
    <property type="term" value="F:sequence-specific DNA binding"/>
    <property type="evidence" value="ECO:0007669"/>
    <property type="project" value="InterPro"/>
</dbReference>
<reference evidence="5 6" key="1">
    <citation type="submission" date="2024-05" db="EMBL/GenBank/DDBJ databases">
        <title>Genome sequence of Ponticoccus litoralis KCCM 90028.</title>
        <authorList>
            <person name="Kim J.M."/>
            <person name="Lee J.K."/>
            <person name="Choi B.J."/>
            <person name="Bayburt H."/>
            <person name="Baek J.H."/>
            <person name="Jeon C.O."/>
        </authorList>
    </citation>
    <scope>NUCLEOTIDE SEQUENCE [LARGE SCALE GENOMIC DNA]</scope>
    <source>
        <strain evidence="5 6">KCCM 90028</strain>
    </source>
</reference>
<dbReference type="PROSITE" id="PS01124">
    <property type="entry name" value="HTH_ARAC_FAMILY_2"/>
    <property type="match status" value="1"/>
</dbReference>
<keyword evidence="6" id="KW-1185">Reference proteome</keyword>
<name>A0AAW9SQ58_9RHOB</name>
<dbReference type="InterPro" id="IPR009057">
    <property type="entry name" value="Homeodomain-like_sf"/>
</dbReference>
<dbReference type="EMBL" id="JBDNCH010000004">
    <property type="protein sequence ID" value="MEN9063133.1"/>
    <property type="molecule type" value="Genomic_DNA"/>
</dbReference>
<dbReference type="CDD" id="cd03136">
    <property type="entry name" value="GATase1_AraC_ArgR_like"/>
    <property type="match status" value="1"/>
</dbReference>
<dbReference type="SUPFAM" id="SSF46689">
    <property type="entry name" value="Homeodomain-like"/>
    <property type="match status" value="2"/>
</dbReference>
<accession>A0AAW9SQ58</accession>
<evidence type="ECO:0000313" key="5">
    <source>
        <dbReference type="EMBL" id="MEN9063133.1"/>
    </source>
</evidence>
<dbReference type="Gene3D" id="3.40.50.880">
    <property type="match status" value="1"/>
</dbReference>
<keyword evidence="1" id="KW-0805">Transcription regulation</keyword>
<evidence type="ECO:0000256" key="1">
    <source>
        <dbReference type="ARBA" id="ARBA00023015"/>
    </source>
</evidence>
<dbReference type="Pfam" id="PF12833">
    <property type="entry name" value="HTH_18"/>
    <property type="match status" value="1"/>
</dbReference>
<dbReference type="InterPro" id="IPR029062">
    <property type="entry name" value="Class_I_gatase-like"/>
</dbReference>
<evidence type="ECO:0000313" key="6">
    <source>
        <dbReference type="Proteomes" id="UP001428774"/>
    </source>
</evidence>
<dbReference type="PROSITE" id="PS00041">
    <property type="entry name" value="HTH_ARAC_FAMILY_1"/>
    <property type="match status" value="1"/>
</dbReference>
<gene>
    <name evidence="5" type="ORF">ABFB10_21245</name>
</gene>
<dbReference type="PANTHER" id="PTHR43130">
    <property type="entry name" value="ARAC-FAMILY TRANSCRIPTIONAL REGULATOR"/>
    <property type="match status" value="1"/>
</dbReference>
<feature type="domain" description="HTH araC/xylS-type" evidence="4">
    <location>
        <begin position="215"/>
        <end position="313"/>
    </location>
</feature>
<keyword evidence="2" id="KW-0238">DNA-binding</keyword>
<evidence type="ECO:0000256" key="3">
    <source>
        <dbReference type="ARBA" id="ARBA00023163"/>
    </source>
</evidence>
<dbReference type="Gene3D" id="1.10.10.60">
    <property type="entry name" value="Homeodomain-like"/>
    <property type="match status" value="1"/>
</dbReference>
<protein>
    <submittedName>
        <fullName evidence="5">GlxA family transcriptional regulator</fullName>
    </submittedName>
</protein>
<dbReference type="Pfam" id="PF01965">
    <property type="entry name" value="DJ-1_PfpI"/>
    <property type="match status" value="1"/>
</dbReference>
<dbReference type="AlphaFoldDB" id="A0AAW9SQ58"/>
<evidence type="ECO:0000259" key="4">
    <source>
        <dbReference type="PROSITE" id="PS01124"/>
    </source>
</evidence>
<dbReference type="SUPFAM" id="SSF52317">
    <property type="entry name" value="Class I glutamine amidotransferase-like"/>
    <property type="match status" value="1"/>
</dbReference>
<evidence type="ECO:0000256" key="2">
    <source>
        <dbReference type="ARBA" id="ARBA00023125"/>
    </source>
</evidence>
<dbReference type="InterPro" id="IPR052158">
    <property type="entry name" value="INH-QAR"/>
</dbReference>
<sequence>MAIIRIAVLLVDGFTLLSTSSVLEPLRAANMFSTQALYEISLLRTHPDSAGTGMGASFASRHFADVAPDFDLILVVAGGGNKTVRDPVLFRWLRRADHAGVAMGGISGGSLILAKAGLLDGYRFTVHWHHYEAFATMPGSWLLERRLFVIDRTRYTCAGGSAPLDMMYAIIARDHGTRFARRISDWFIQTEIRPTDTPQKPSTASRYGTLPKPVSAALELMETHIADPLDQQQIAGLVGVSERHLRRLFTEALGIGMMDQYRRMRLETSRELVRTTRLSLGEVAQMVGFGSQSHFTEAYRALFNEPPSIDRRASVPAA</sequence>
<dbReference type="RefSeq" id="WP_347168237.1">
    <property type="nucleotide sequence ID" value="NZ_JBDNCH010000004.1"/>
</dbReference>
<organism evidence="5 6">
    <name type="scientific">Ponticoccus litoralis</name>
    <dbReference type="NCBI Taxonomy" id="422297"/>
    <lineage>
        <taxon>Bacteria</taxon>
        <taxon>Pseudomonadati</taxon>
        <taxon>Pseudomonadota</taxon>
        <taxon>Alphaproteobacteria</taxon>
        <taxon>Rhodobacterales</taxon>
        <taxon>Roseobacteraceae</taxon>
        <taxon>Ponticoccus</taxon>
    </lineage>
</organism>
<dbReference type="GO" id="GO:0003700">
    <property type="term" value="F:DNA-binding transcription factor activity"/>
    <property type="evidence" value="ECO:0007669"/>
    <property type="project" value="InterPro"/>
</dbReference>
<dbReference type="InterPro" id="IPR018062">
    <property type="entry name" value="HTH_AraC-typ_CS"/>
</dbReference>
<dbReference type="PANTHER" id="PTHR43130:SF3">
    <property type="entry name" value="HTH-TYPE TRANSCRIPTIONAL REGULATOR RV1931C"/>
    <property type="match status" value="1"/>
</dbReference>
<dbReference type="InterPro" id="IPR018060">
    <property type="entry name" value="HTH_AraC"/>
</dbReference>
<proteinExistence type="predicted"/>